<sequence length="520" mass="57311">MKKEIDLILSPKDASGEEFYLQHAARALHIHPQSITYSKITRRSIDARKRQVKVNLRVLVYFSENPLEPGSVRFEYQDVSHRPEAVIIGSGPAGLFAALRLIELGLKPVILERGKAVRERRKDIAAISREQRVDPDSNYSFGEGGAGTFSDGKLYTRSKKRGNVQKILEVLHFHGASEDILIDAHPHIGTNKLPPIITAMRKSIVDAGGQIHFHTRVEDFAVEDNRITGIMTQAGTRIDAKAVILAAGHSARNIFELLHRRNIPIEAKPFAMGVRIEHPQQLIDSIQYHCTVRSRYLPAATYNLVKQVAGRGVYSFCMCPGGLVVPAATSDQEIVVNGMSSAARNSKFANSGMVVEIRLEDLKDYARFGPLAGMKFQQHVEQLAKQYGGGGQIAPAQRMVDFTQGHLSKDLPPSSYRPGTASSAMHQWLPEHIGKRLQQGLLSFDQKMRGYLTNEAVLIGVESRTSSPVRIPRQAGTFQHIQIENLFPCGEGAGYAGGIVSSAVDGERCAEAVAKRILKM</sequence>
<dbReference type="Proteomes" id="UP000603434">
    <property type="component" value="Unassembled WGS sequence"/>
</dbReference>
<dbReference type="InterPro" id="IPR006076">
    <property type="entry name" value="FAD-dep_OxRdtase"/>
</dbReference>
<dbReference type="EMBL" id="JACNJH010000096">
    <property type="protein sequence ID" value="MBC8360569.1"/>
    <property type="molecule type" value="Genomic_DNA"/>
</dbReference>
<evidence type="ECO:0000313" key="7">
    <source>
        <dbReference type="Proteomes" id="UP000603434"/>
    </source>
</evidence>
<evidence type="ECO:0000259" key="4">
    <source>
        <dbReference type="Pfam" id="PF01266"/>
    </source>
</evidence>
<feature type="domain" description="FAD-dependent oxidoreductase 2 FAD-binding" evidence="3">
    <location>
        <begin position="85"/>
        <end position="118"/>
    </location>
</feature>
<keyword evidence="2" id="KW-0560">Oxidoreductase</keyword>
<dbReference type="Gene3D" id="3.50.50.60">
    <property type="entry name" value="FAD/NAD(P)-binding domain"/>
    <property type="match status" value="2"/>
</dbReference>
<gene>
    <name evidence="6" type="ORF">H8E23_04145</name>
</gene>
<dbReference type="PRINTS" id="PR00368">
    <property type="entry name" value="FADPNR"/>
</dbReference>
<feature type="domain" description="FAD dependent oxidoreductase" evidence="4">
    <location>
        <begin position="198"/>
        <end position="266"/>
    </location>
</feature>
<evidence type="ECO:0000256" key="2">
    <source>
        <dbReference type="ARBA" id="ARBA00023002"/>
    </source>
</evidence>
<dbReference type="PRINTS" id="PR00411">
    <property type="entry name" value="PNDRDTASEI"/>
</dbReference>
<dbReference type="AlphaFoldDB" id="A0A8J6NM79"/>
<dbReference type="InterPro" id="IPR028348">
    <property type="entry name" value="FAD-binding_protein"/>
</dbReference>
<evidence type="ECO:0000256" key="1">
    <source>
        <dbReference type="ARBA" id="ARBA00022630"/>
    </source>
</evidence>
<organism evidence="6 7">
    <name type="scientific">Candidatus Desulfatibia profunda</name>
    <dbReference type="NCBI Taxonomy" id="2841695"/>
    <lineage>
        <taxon>Bacteria</taxon>
        <taxon>Pseudomonadati</taxon>
        <taxon>Thermodesulfobacteriota</taxon>
        <taxon>Desulfobacteria</taxon>
        <taxon>Desulfobacterales</taxon>
        <taxon>Desulfobacterales incertae sedis</taxon>
        <taxon>Candidatus Desulfatibia</taxon>
    </lineage>
</organism>
<accession>A0A8J6NM79</accession>
<dbReference type="InterPro" id="IPR003953">
    <property type="entry name" value="FAD-dep_OxRdtase_2_FAD-bd"/>
</dbReference>
<dbReference type="PIRSF" id="PIRSF038984">
    <property type="entry name" value="FAD_binding_protein"/>
    <property type="match status" value="1"/>
</dbReference>
<dbReference type="PANTHER" id="PTHR42842:SF3">
    <property type="entry name" value="FAD_NAD(P)-BINDING OXIDOREDUCTASE FAMILY PROTEIN"/>
    <property type="match status" value="1"/>
</dbReference>
<dbReference type="Gene3D" id="3.30.70.2700">
    <property type="match status" value="1"/>
</dbReference>
<evidence type="ECO:0000259" key="3">
    <source>
        <dbReference type="Pfam" id="PF00890"/>
    </source>
</evidence>
<dbReference type="Pfam" id="PF00890">
    <property type="entry name" value="FAD_binding_2"/>
    <property type="match status" value="1"/>
</dbReference>
<keyword evidence="1" id="KW-0285">Flavoprotein</keyword>
<name>A0A8J6NM79_9BACT</name>
<dbReference type="InterPro" id="IPR049516">
    <property type="entry name" value="FAD-depend_C"/>
</dbReference>
<dbReference type="PANTHER" id="PTHR42842">
    <property type="entry name" value="FAD/NAD(P)-BINDING OXIDOREDUCTASE"/>
    <property type="match status" value="1"/>
</dbReference>
<dbReference type="Pfam" id="PF01266">
    <property type="entry name" value="DAO"/>
    <property type="match status" value="1"/>
</dbReference>
<evidence type="ECO:0000313" key="6">
    <source>
        <dbReference type="EMBL" id="MBC8360569.1"/>
    </source>
</evidence>
<comment type="caution">
    <text evidence="6">The sequence shown here is derived from an EMBL/GenBank/DDBJ whole genome shotgun (WGS) entry which is preliminary data.</text>
</comment>
<reference evidence="6 7" key="1">
    <citation type="submission" date="2020-08" db="EMBL/GenBank/DDBJ databases">
        <title>Bridging the membrane lipid divide: bacteria of the FCB group superphylum have the potential to synthesize archaeal ether lipids.</title>
        <authorList>
            <person name="Villanueva L."/>
            <person name="Von Meijenfeldt F.A.B."/>
            <person name="Westbye A.B."/>
            <person name="Yadav S."/>
            <person name="Hopmans E.C."/>
            <person name="Dutilh B.E."/>
            <person name="Sinninghe Damste J.S."/>
        </authorList>
    </citation>
    <scope>NUCLEOTIDE SEQUENCE [LARGE SCALE GENOMIC DNA]</scope>
    <source>
        <strain evidence="6">NIOZ-UU30</strain>
    </source>
</reference>
<protein>
    <submittedName>
        <fullName evidence="6">FAD-dependent oxidoreductase</fullName>
    </submittedName>
</protein>
<feature type="domain" description="FAD-dependent protein C-terminal" evidence="5">
    <location>
        <begin position="269"/>
        <end position="465"/>
    </location>
</feature>
<dbReference type="Pfam" id="PF21688">
    <property type="entry name" value="FAD-depend_C"/>
    <property type="match status" value="1"/>
</dbReference>
<dbReference type="InterPro" id="IPR036188">
    <property type="entry name" value="FAD/NAD-bd_sf"/>
</dbReference>
<evidence type="ECO:0000259" key="5">
    <source>
        <dbReference type="Pfam" id="PF21688"/>
    </source>
</evidence>
<dbReference type="SUPFAM" id="SSF51905">
    <property type="entry name" value="FAD/NAD(P)-binding domain"/>
    <property type="match status" value="1"/>
</dbReference>
<proteinExistence type="predicted"/>
<dbReference type="GO" id="GO:0016491">
    <property type="term" value="F:oxidoreductase activity"/>
    <property type="evidence" value="ECO:0007669"/>
    <property type="project" value="UniProtKB-KW"/>
</dbReference>